<name>A0A7D9IWR1_PARCT</name>
<dbReference type="Proteomes" id="UP001152795">
    <property type="component" value="Unassembled WGS sequence"/>
</dbReference>
<evidence type="ECO:0000313" key="2">
    <source>
        <dbReference type="EMBL" id="CAB4015164.1"/>
    </source>
</evidence>
<feature type="region of interest" description="Disordered" evidence="1">
    <location>
        <begin position="114"/>
        <end position="154"/>
    </location>
</feature>
<feature type="region of interest" description="Disordered" evidence="1">
    <location>
        <begin position="49"/>
        <end position="88"/>
    </location>
</feature>
<organism evidence="2 3">
    <name type="scientific">Paramuricea clavata</name>
    <name type="common">Red gorgonian</name>
    <name type="synonym">Violescent sea-whip</name>
    <dbReference type="NCBI Taxonomy" id="317549"/>
    <lineage>
        <taxon>Eukaryota</taxon>
        <taxon>Metazoa</taxon>
        <taxon>Cnidaria</taxon>
        <taxon>Anthozoa</taxon>
        <taxon>Octocorallia</taxon>
        <taxon>Malacalcyonacea</taxon>
        <taxon>Plexauridae</taxon>
        <taxon>Paramuricea</taxon>
    </lineage>
</organism>
<feature type="compositionally biased region" description="Acidic residues" evidence="1">
    <location>
        <begin position="120"/>
        <end position="137"/>
    </location>
</feature>
<reference evidence="2" key="1">
    <citation type="submission" date="2020-04" db="EMBL/GenBank/DDBJ databases">
        <authorList>
            <person name="Alioto T."/>
            <person name="Alioto T."/>
            <person name="Gomez Garrido J."/>
        </authorList>
    </citation>
    <scope>NUCLEOTIDE SEQUENCE</scope>
    <source>
        <strain evidence="2">A484AB</strain>
    </source>
</reference>
<dbReference type="AlphaFoldDB" id="A0A7D9IWR1"/>
<keyword evidence="3" id="KW-1185">Reference proteome</keyword>
<feature type="compositionally biased region" description="Basic and acidic residues" evidence="1">
    <location>
        <begin position="51"/>
        <end position="78"/>
    </location>
</feature>
<protein>
    <submittedName>
        <fullName evidence="2">Uncharacterized protein</fullName>
    </submittedName>
</protein>
<evidence type="ECO:0000256" key="1">
    <source>
        <dbReference type="SAM" id="MobiDB-lite"/>
    </source>
</evidence>
<comment type="caution">
    <text evidence="2">The sequence shown here is derived from an EMBL/GenBank/DDBJ whole genome shotgun (WGS) entry which is preliminary data.</text>
</comment>
<proteinExistence type="predicted"/>
<gene>
    <name evidence="2" type="ORF">PACLA_8A040633</name>
</gene>
<evidence type="ECO:0000313" key="3">
    <source>
        <dbReference type="Proteomes" id="UP001152795"/>
    </source>
</evidence>
<sequence>MKVLSKASSESDIYESPLGVTEEDTSFYIFGKTQFQKTNVIVTKNCSGKKKQLEEEQDITTKAEENAATKRNTGETKTRKTYSRRRPNQTSTNLRWVCCEEDTSFYKWKNAISKNKEGEKEEEQQERETDMQDDERNDDDHSEPMFPKPLKNKRRLKPCPICGRSFKVLLSHLKVNHKLGAQEAKRLSGKKRLVQFGTTQKTRPVPCPHPGCRNVVVRVDRHLVRVHGMEKTDTEYIRMNNETKAKRHSVASKKAAKLLNRKSPMKMEDLPLKGETKDIEVLFAKLLSRETIRQKLKLIDFQVFSPLFKKESGKHQL</sequence>
<accession>A0A7D9IWR1</accession>
<dbReference type="EMBL" id="CACRXK020008610">
    <property type="protein sequence ID" value="CAB4015164.1"/>
    <property type="molecule type" value="Genomic_DNA"/>
</dbReference>